<feature type="transmembrane region" description="Helical" evidence="7">
    <location>
        <begin position="277"/>
        <end position="297"/>
    </location>
</feature>
<feature type="transmembrane region" description="Helical" evidence="7">
    <location>
        <begin position="364"/>
        <end position="393"/>
    </location>
</feature>
<reference evidence="11" key="1">
    <citation type="journal article" date="2019" name="Int. J. Syst. Evol. Microbiol.">
        <title>The Global Catalogue of Microorganisms (GCM) 10K type strain sequencing project: providing services to taxonomists for standard genome sequencing and annotation.</title>
        <authorList>
            <consortium name="The Broad Institute Genomics Platform"/>
            <consortium name="The Broad Institute Genome Sequencing Center for Infectious Disease"/>
            <person name="Wu L."/>
            <person name="Ma J."/>
        </authorList>
    </citation>
    <scope>NUCLEOTIDE SEQUENCE [LARGE SCALE GENOMIC DNA]</scope>
    <source>
        <strain evidence="11">JCM 18126</strain>
    </source>
</reference>
<dbReference type="PANTHER" id="PTHR30572">
    <property type="entry name" value="MEMBRANE COMPONENT OF TRANSPORTER-RELATED"/>
    <property type="match status" value="1"/>
</dbReference>
<keyword evidence="11" id="KW-1185">Reference proteome</keyword>
<feature type="transmembrane region" description="Helical" evidence="7">
    <location>
        <begin position="317"/>
        <end position="344"/>
    </location>
</feature>
<keyword evidence="4 7" id="KW-1133">Transmembrane helix</keyword>
<dbReference type="Pfam" id="PF02687">
    <property type="entry name" value="FtsX"/>
    <property type="match status" value="1"/>
</dbReference>
<comment type="subcellular location">
    <subcellularLocation>
        <location evidence="1">Cell membrane</location>
        <topology evidence="1">Multi-pass membrane protein</topology>
    </subcellularLocation>
</comment>
<sequence length="403" mass="42570">MTGIVAALTEAWGEIRVHRVRVVLALVGVFLAVFAMTTITAVGDMGRQVLGESFERGAGRPATLRVDASPMGMATAATTARAQEAVDEAIERYRIAWHTSNGQTQLPVRFPDGTVRVDAFTVDPAYGTIHRTLPEAGRWFTQADADSFSPRLVVNQVFADRLGGFDPAVPMTVVLGGDTPVRATVVGVADTPWGGDMPSMYVLADAAARWNAVDPAFSSPPGTELWVPRHDAELLVANLQQELTAALPGYYVSVFRTDSAEELRILDYVLDYGVRGVGIFALVLGGIGVLNVGLVTVRQRIREIGVRRSFGATSTRVFTAVLLESVCATAAAGALAVGLSVALIENLPLELILPAELSLTDVPGFPFSAALEGFLAATAVGALAGVVPATVAVRAKVIDAIRY</sequence>
<accession>A0ABP9HML9</accession>
<evidence type="ECO:0000256" key="1">
    <source>
        <dbReference type="ARBA" id="ARBA00004651"/>
    </source>
</evidence>
<evidence type="ECO:0000313" key="11">
    <source>
        <dbReference type="Proteomes" id="UP001501195"/>
    </source>
</evidence>
<organism evidence="10 11">
    <name type="scientific">Kineococcus glutinatus</name>
    <dbReference type="NCBI Taxonomy" id="1070872"/>
    <lineage>
        <taxon>Bacteria</taxon>
        <taxon>Bacillati</taxon>
        <taxon>Actinomycetota</taxon>
        <taxon>Actinomycetes</taxon>
        <taxon>Kineosporiales</taxon>
        <taxon>Kineosporiaceae</taxon>
        <taxon>Kineococcus</taxon>
    </lineage>
</organism>
<evidence type="ECO:0000259" key="8">
    <source>
        <dbReference type="Pfam" id="PF02687"/>
    </source>
</evidence>
<dbReference type="Pfam" id="PF12704">
    <property type="entry name" value="MacB_PCD"/>
    <property type="match status" value="1"/>
</dbReference>
<proteinExistence type="inferred from homology"/>
<name>A0ABP9HML9_9ACTN</name>
<keyword evidence="3 7" id="KW-0812">Transmembrane</keyword>
<dbReference type="RefSeq" id="WP_345711772.1">
    <property type="nucleotide sequence ID" value="NZ_BAABIL010000190.1"/>
</dbReference>
<protein>
    <submittedName>
        <fullName evidence="10">ABC transporter permease</fullName>
    </submittedName>
</protein>
<evidence type="ECO:0000256" key="3">
    <source>
        <dbReference type="ARBA" id="ARBA00022692"/>
    </source>
</evidence>
<comment type="caution">
    <text evidence="10">The sequence shown here is derived from an EMBL/GenBank/DDBJ whole genome shotgun (WGS) entry which is preliminary data.</text>
</comment>
<feature type="domain" description="MacB-like periplasmic core" evidence="9">
    <location>
        <begin position="23"/>
        <end position="205"/>
    </location>
</feature>
<evidence type="ECO:0000259" key="9">
    <source>
        <dbReference type="Pfam" id="PF12704"/>
    </source>
</evidence>
<dbReference type="InterPro" id="IPR050250">
    <property type="entry name" value="Macrolide_Exporter_MacB"/>
</dbReference>
<feature type="transmembrane region" description="Helical" evidence="7">
    <location>
        <begin position="22"/>
        <end position="43"/>
    </location>
</feature>
<evidence type="ECO:0000313" key="10">
    <source>
        <dbReference type="EMBL" id="GAA4974448.1"/>
    </source>
</evidence>
<keyword evidence="2" id="KW-1003">Cell membrane</keyword>
<keyword evidence="5 7" id="KW-0472">Membrane</keyword>
<dbReference type="InterPro" id="IPR003838">
    <property type="entry name" value="ABC3_permease_C"/>
</dbReference>
<evidence type="ECO:0000256" key="7">
    <source>
        <dbReference type="SAM" id="Phobius"/>
    </source>
</evidence>
<evidence type="ECO:0000256" key="5">
    <source>
        <dbReference type="ARBA" id="ARBA00023136"/>
    </source>
</evidence>
<dbReference type="Proteomes" id="UP001501195">
    <property type="component" value="Unassembled WGS sequence"/>
</dbReference>
<dbReference type="EMBL" id="BAABIL010000190">
    <property type="protein sequence ID" value="GAA4974448.1"/>
    <property type="molecule type" value="Genomic_DNA"/>
</dbReference>
<dbReference type="PANTHER" id="PTHR30572:SF4">
    <property type="entry name" value="ABC TRANSPORTER PERMEASE YTRF"/>
    <property type="match status" value="1"/>
</dbReference>
<comment type="similarity">
    <text evidence="6">Belongs to the ABC-4 integral membrane protein family.</text>
</comment>
<dbReference type="InterPro" id="IPR025857">
    <property type="entry name" value="MacB_PCD"/>
</dbReference>
<evidence type="ECO:0000256" key="2">
    <source>
        <dbReference type="ARBA" id="ARBA00022475"/>
    </source>
</evidence>
<feature type="domain" description="ABC3 transporter permease C-terminal" evidence="8">
    <location>
        <begin position="277"/>
        <end position="392"/>
    </location>
</feature>
<evidence type="ECO:0000256" key="6">
    <source>
        <dbReference type="ARBA" id="ARBA00038076"/>
    </source>
</evidence>
<evidence type="ECO:0000256" key="4">
    <source>
        <dbReference type="ARBA" id="ARBA00022989"/>
    </source>
</evidence>
<gene>
    <name evidence="10" type="ORF">GCM10023225_14580</name>
</gene>